<reference evidence="1 2" key="1">
    <citation type="journal article" date="2018" name="Nat. Ecol. Evol.">
        <title>Shark genomes provide insights into elasmobranch evolution and the origin of vertebrates.</title>
        <authorList>
            <person name="Hara Y"/>
            <person name="Yamaguchi K"/>
            <person name="Onimaru K"/>
            <person name="Kadota M"/>
            <person name="Koyanagi M"/>
            <person name="Keeley SD"/>
            <person name="Tatsumi K"/>
            <person name="Tanaka K"/>
            <person name="Motone F"/>
            <person name="Kageyama Y"/>
            <person name="Nozu R"/>
            <person name="Adachi N"/>
            <person name="Nishimura O"/>
            <person name="Nakagawa R"/>
            <person name="Tanegashima C"/>
            <person name="Kiyatake I"/>
            <person name="Matsumoto R"/>
            <person name="Murakumo K"/>
            <person name="Nishida K"/>
            <person name="Terakita A"/>
            <person name="Kuratani S"/>
            <person name="Sato K"/>
            <person name="Hyodo S Kuraku.S."/>
        </authorList>
    </citation>
    <scope>NUCLEOTIDE SEQUENCE [LARGE SCALE GENOMIC DNA]</scope>
</reference>
<evidence type="ECO:0000313" key="1">
    <source>
        <dbReference type="EMBL" id="GCC17702.1"/>
    </source>
</evidence>
<sequence>MELYRYCLVSESRSIEPSVTSCFKQTADNYLKDQDIFPWGKAKCDQFLLTNSRKTPEGLRHCNTSSVQSKE</sequence>
<dbReference type="Proteomes" id="UP000287033">
    <property type="component" value="Unassembled WGS sequence"/>
</dbReference>
<organism evidence="1 2">
    <name type="scientific">Chiloscyllium punctatum</name>
    <name type="common">Brownbanded bambooshark</name>
    <name type="synonym">Hemiscyllium punctatum</name>
    <dbReference type="NCBI Taxonomy" id="137246"/>
    <lineage>
        <taxon>Eukaryota</taxon>
        <taxon>Metazoa</taxon>
        <taxon>Chordata</taxon>
        <taxon>Craniata</taxon>
        <taxon>Vertebrata</taxon>
        <taxon>Chondrichthyes</taxon>
        <taxon>Elasmobranchii</taxon>
        <taxon>Galeomorphii</taxon>
        <taxon>Galeoidea</taxon>
        <taxon>Orectolobiformes</taxon>
        <taxon>Hemiscylliidae</taxon>
        <taxon>Chiloscyllium</taxon>
    </lineage>
</organism>
<comment type="caution">
    <text evidence="1">The sequence shown here is derived from an EMBL/GenBank/DDBJ whole genome shotgun (WGS) entry which is preliminary data.</text>
</comment>
<accession>A0A401RHS6</accession>
<gene>
    <name evidence="1" type="ORF">chiPu_0020637</name>
</gene>
<evidence type="ECO:0000313" key="2">
    <source>
        <dbReference type="Proteomes" id="UP000287033"/>
    </source>
</evidence>
<keyword evidence="2" id="KW-1185">Reference proteome</keyword>
<name>A0A401RHS6_CHIPU</name>
<dbReference type="AlphaFoldDB" id="A0A401RHS6"/>
<protein>
    <submittedName>
        <fullName evidence="1">Uncharacterized protein</fullName>
    </submittedName>
</protein>
<dbReference type="EMBL" id="BEZZ01002770">
    <property type="protein sequence ID" value="GCC17702.1"/>
    <property type="molecule type" value="Genomic_DNA"/>
</dbReference>
<proteinExistence type="predicted"/>